<dbReference type="AlphaFoldDB" id="A0A9Q3CQA0"/>
<dbReference type="Proteomes" id="UP000765509">
    <property type="component" value="Unassembled WGS sequence"/>
</dbReference>
<accession>A0A9Q3CQA0</accession>
<proteinExistence type="predicted"/>
<organism evidence="1 2">
    <name type="scientific">Austropuccinia psidii MF-1</name>
    <dbReference type="NCBI Taxonomy" id="1389203"/>
    <lineage>
        <taxon>Eukaryota</taxon>
        <taxon>Fungi</taxon>
        <taxon>Dikarya</taxon>
        <taxon>Basidiomycota</taxon>
        <taxon>Pucciniomycotina</taxon>
        <taxon>Pucciniomycetes</taxon>
        <taxon>Pucciniales</taxon>
        <taxon>Sphaerophragmiaceae</taxon>
        <taxon>Austropuccinia</taxon>
    </lineage>
</organism>
<evidence type="ECO:0000313" key="1">
    <source>
        <dbReference type="EMBL" id="MBW0489286.1"/>
    </source>
</evidence>
<comment type="caution">
    <text evidence="1">The sequence shown here is derived from an EMBL/GenBank/DDBJ whole genome shotgun (WGS) entry which is preliminary data.</text>
</comment>
<reference evidence="1" key="1">
    <citation type="submission" date="2021-03" db="EMBL/GenBank/DDBJ databases">
        <title>Draft genome sequence of rust myrtle Austropuccinia psidii MF-1, a brazilian biotype.</title>
        <authorList>
            <person name="Quecine M.C."/>
            <person name="Pachon D.M.R."/>
            <person name="Bonatelli M.L."/>
            <person name="Correr F.H."/>
            <person name="Franceschini L.M."/>
            <person name="Leite T.F."/>
            <person name="Margarido G.R.A."/>
            <person name="Almeida C.A."/>
            <person name="Ferrarezi J.A."/>
            <person name="Labate C.A."/>
        </authorList>
    </citation>
    <scope>NUCLEOTIDE SEQUENCE</scope>
    <source>
        <strain evidence="1">MF-1</strain>
    </source>
</reference>
<evidence type="ECO:0000313" key="2">
    <source>
        <dbReference type="Proteomes" id="UP000765509"/>
    </source>
</evidence>
<dbReference type="EMBL" id="AVOT02010003">
    <property type="protein sequence ID" value="MBW0489286.1"/>
    <property type="molecule type" value="Genomic_DNA"/>
</dbReference>
<name>A0A9Q3CQA0_9BASI</name>
<protein>
    <submittedName>
        <fullName evidence="1">Uncharacterized protein</fullName>
    </submittedName>
</protein>
<gene>
    <name evidence="1" type="ORF">O181_029001</name>
</gene>
<keyword evidence="2" id="KW-1185">Reference proteome</keyword>
<sequence>MGLIIQQETQSQPAINTALMGRLEVFLSTYEKTLNLGQVIVVLKACTQQEEEKTMLTTSTSTTQAMDFYHLNLQGGKGMSEVNTDGPFVEDTVDPAVFQAIIKATVTYASNQDTLQEVVPGV</sequence>